<keyword evidence="7" id="KW-0274">FAD</keyword>
<evidence type="ECO:0000256" key="3">
    <source>
        <dbReference type="ARBA" id="ARBA00016337"/>
    </source>
</evidence>
<dbReference type="InterPro" id="IPR024932">
    <property type="entry name" value="ApbE"/>
</dbReference>
<dbReference type="Pfam" id="PF02424">
    <property type="entry name" value="ApbE"/>
    <property type="match status" value="1"/>
</dbReference>
<sequence>MSTPTPPGAPSPDAVRAPAPDLQEEARRLAERVHREVSAAAAPERIDSELSLLNRFAEHEDVDVVVGPVLAQLLAAALQTTRLTSGLVDPTTGDAAWRAQDGLPARPAPGIAHLDLDLPARRLRMRRGTVLDLAGVADAWAADRTARLFAEGFPGHGLVARIGGVLAVAGPPAQVAALAAAPGPGPSPALDPGLDAAAWTVLLAAGHRGLAVLPRPGSALVNPVTGAAAESPWDRVVVAARNAVEAQAYARAAHVLGGDAPGWIAACGAEGEFTGARPGSTLRRRLRTPGWPGRPGRAAA</sequence>
<dbReference type="AlphaFoldDB" id="A0A6N8GM69"/>
<dbReference type="EMBL" id="WOGU01000002">
    <property type="protein sequence ID" value="MUN62025.1"/>
    <property type="molecule type" value="Genomic_DNA"/>
</dbReference>
<keyword evidence="8" id="KW-0460">Magnesium</keyword>
<protein>
    <recommendedName>
        <fullName evidence="3">FAD:protein FMN transferase</fullName>
        <ecNumber evidence="2">2.7.1.180</ecNumber>
    </recommendedName>
    <alternativeName>
        <fullName evidence="9">Flavin transferase</fullName>
    </alternativeName>
</protein>
<dbReference type="GO" id="GO:0016740">
    <property type="term" value="F:transferase activity"/>
    <property type="evidence" value="ECO:0007669"/>
    <property type="project" value="UniProtKB-KW"/>
</dbReference>
<evidence type="ECO:0000256" key="4">
    <source>
        <dbReference type="ARBA" id="ARBA00022630"/>
    </source>
</evidence>
<comment type="catalytic activity">
    <reaction evidence="10">
        <text>L-threonyl-[protein] + FAD = FMN-L-threonyl-[protein] + AMP + H(+)</text>
        <dbReference type="Rhea" id="RHEA:36847"/>
        <dbReference type="Rhea" id="RHEA-COMP:11060"/>
        <dbReference type="Rhea" id="RHEA-COMP:11061"/>
        <dbReference type="ChEBI" id="CHEBI:15378"/>
        <dbReference type="ChEBI" id="CHEBI:30013"/>
        <dbReference type="ChEBI" id="CHEBI:57692"/>
        <dbReference type="ChEBI" id="CHEBI:74257"/>
        <dbReference type="ChEBI" id="CHEBI:456215"/>
        <dbReference type="EC" id="2.7.1.180"/>
    </reaction>
</comment>
<comment type="caution">
    <text evidence="12">The sequence shown here is derived from an EMBL/GenBank/DDBJ whole genome shotgun (WGS) entry which is preliminary data.</text>
</comment>
<reference evidence="12 13" key="1">
    <citation type="submission" date="2019-12" db="EMBL/GenBank/DDBJ databases">
        <authorList>
            <person name="Shi Y."/>
        </authorList>
    </citation>
    <scope>NUCLEOTIDE SEQUENCE [LARGE SCALE GENOMIC DNA]</scope>
    <source>
        <strain evidence="12 13">JCM 17929</strain>
    </source>
</reference>
<proteinExistence type="predicted"/>
<dbReference type="InterPro" id="IPR003374">
    <property type="entry name" value="ApbE-like_sf"/>
</dbReference>
<evidence type="ECO:0000256" key="7">
    <source>
        <dbReference type="ARBA" id="ARBA00022827"/>
    </source>
</evidence>
<dbReference type="PANTHER" id="PTHR30040:SF2">
    <property type="entry name" value="FAD:PROTEIN FMN TRANSFERASE"/>
    <property type="match status" value="1"/>
</dbReference>
<dbReference type="RefSeq" id="WP_156266904.1">
    <property type="nucleotide sequence ID" value="NZ_WOGU01000002.1"/>
</dbReference>
<feature type="region of interest" description="Disordered" evidence="11">
    <location>
        <begin position="276"/>
        <end position="300"/>
    </location>
</feature>
<name>A0A6N8GM69_9MICC</name>
<evidence type="ECO:0000313" key="12">
    <source>
        <dbReference type="EMBL" id="MUN62025.1"/>
    </source>
</evidence>
<evidence type="ECO:0000313" key="13">
    <source>
        <dbReference type="Proteomes" id="UP000436989"/>
    </source>
</evidence>
<dbReference type="Gene3D" id="3.10.520.10">
    <property type="entry name" value="ApbE-like domains"/>
    <property type="match status" value="1"/>
</dbReference>
<evidence type="ECO:0000256" key="1">
    <source>
        <dbReference type="ARBA" id="ARBA00001946"/>
    </source>
</evidence>
<evidence type="ECO:0000256" key="11">
    <source>
        <dbReference type="SAM" id="MobiDB-lite"/>
    </source>
</evidence>
<dbReference type="GO" id="GO:0046872">
    <property type="term" value="F:metal ion binding"/>
    <property type="evidence" value="ECO:0007669"/>
    <property type="project" value="UniProtKB-KW"/>
</dbReference>
<keyword evidence="5" id="KW-0808">Transferase</keyword>
<evidence type="ECO:0000256" key="9">
    <source>
        <dbReference type="ARBA" id="ARBA00031306"/>
    </source>
</evidence>
<keyword evidence="4" id="KW-0285">Flavoprotein</keyword>
<dbReference type="SUPFAM" id="SSF143631">
    <property type="entry name" value="ApbE-like"/>
    <property type="match status" value="1"/>
</dbReference>
<dbReference type="EC" id="2.7.1.180" evidence="2"/>
<evidence type="ECO:0000256" key="5">
    <source>
        <dbReference type="ARBA" id="ARBA00022679"/>
    </source>
</evidence>
<evidence type="ECO:0000256" key="2">
    <source>
        <dbReference type="ARBA" id="ARBA00011955"/>
    </source>
</evidence>
<feature type="compositionally biased region" description="Pro residues" evidence="11">
    <location>
        <begin position="1"/>
        <end position="10"/>
    </location>
</feature>
<keyword evidence="13" id="KW-1185">Reference proteome</keyword>
<dbReference type="PANTHER" id="PTHR30040">
    <property type="entry name" value="THIAMINE BIOSYNTHESIS LIPOPROTEIN APBE"/>
    <property type="match status" value="1"/>
</dbReference>
<organism evidence="12 13">
    <name type="scientific">Kocuria sediminis</name>
    <dbReference type="NCBI Taxonomy" id="1038857"/>
    <lineage>
        <taxon>Bacteria</taxon>
        <taxon>Bacillati</taxon>
        <taxon>Actinomycetota</taxon>
        <taxon>Actinomycetes</taxon>
        <taxon>Micrococcales</taxon>
        <taxon>Micrococcaceae</taxon>
        <taxon>Kocuria</taxon>
    </lineage>
</organism>
<gene>
    <name evidence="12" type="ORF">GMA12_02505</name>
</gene>
<evidence type="ECO:0000256" key="10">
    <source>
        <dbReference type="ARBA" id="ARBA00048540"/>
    </source>
</evidence>
<dbReference type="Proteomes" id="UP000436989">
    <property type="component" value="Unassembled WGS sequence"/>
</dbReference>
<evidence type="ECO:0000256" key="6">
    <source>
        <dbReference type="ARBA" id="ARBA00022723"/>
    </source>
</evidence>
<feature type="region of interest" description="Disordered" evidence="11">
    <location>
        <begin position="1"/>
        <end position="21"/>
    </location>
</feature>
<evidence type="ECO:0000256" key="8">
    <source>
        <dbReference type="ARBA" id="ARBA00022842"/>
    </source>
</evidence>
<accession>A0A6N8GM69</accession>
<keyword evidence="6" id="KW-0479">Metal-binding</keyword>
<comment type="cofactor">
    <cofactor evidence="1">
        <name>Mg(2+)</name>
        <dbReference type="ChEBI" id="CHEBI:18420"/>
    </cofactor>
</comment>